<proteinExistence type="inferred from homology"/>
<feature type="region of interest" description="Disordered" evidence="2">
    <location>
        <begin position="37"/>
        <end position="66"/>
    </location>
</feature>
<dbReference type="Proteomes" id="UP001150569">
    <property type="component" value="Unassembled WGS sequence"/>
</dbReference>
<dbReference type="GO" id="GO:0001731">
    <property type="term" value="P:formation of translation preinitiation complex"/>
    <property type="evidence" value="ECO:0007669"/>
    <property type="project" value="InterPro"/>
</dbReference>
<accession>A0A9W8A5I1</accession>
<comment type="similarity">
    <text evidence="1">Belongs to the eIF2D family.</text>
</comment>
<dbReference type="PROSITE" id="PS51925">
    <property type="entry name" value="SWIB_MDM2"/>
    <property type="match status" value="1"/>
</dbReference>
<dbReference type="PROSITE" id="PS50296">
    <property type="entry name" value="SUI1"/>
    <property type="match status" value="1"/>
</dbReference>
<protein>
    <recommendedName>
        <fullName evidence="7">SUI1 domain-containing protein</fullName>
    </recommendedName>
</protein>
<dbReference type="InterPro" id="IPR039757">
    <property type="entry name" value="EIF2D"/>
</dbReference>
<evidence type="ECO:0000259" key="4">
    <source>
        <dbReference type="PROSITE" id="PS51925"/>
    </source>
</evidence>
<evidence type="ECO:0000313" key="6">
    <source>
        <dbReference type="Proteomes" id="UP001150569"/>
    </source>
</evidence>
<dbReference type="Gene3D" id="3.30.780.10">
    <property type="entry name" value="SUI1-like domain"/>
    <property type="match status" value="1"/>
</dbReference>
<dbReference type="Pfam" id="PF01253">
    <property type="entry name" value="SUI1"/>
    <property type="match status" value="1"/>
</dbReference>
<dbReference type="SUPFAM" id="SSF55159">
    <property type="entry name" value="eIF1-like"/>
    <property type="match status" value="1"/>
</dbReference>
<dbReference type="SUPFAM" id="SSF47592">
    <property type="entry name" value="SWIB/MDM2 domain"/>
    <property type="match status" value="1"/>
</dbReference>
<dbReference type="InterPro" id="IPR003121">
    <property type="entry name" value="SWIB_MDM2_domain"/>
</dbReference>
<dbReference type="Gene3D" id="3.10.400.20">
    <property type="match status" value="1"/>
</dbReference>
<comment type="caution">
    <text evidence="5">The sequence shown here is derived from an EMBL/GenBank/DDBJ whole genome shotgun (WGS) entry which is preliminary data.</text>
</comment>
<dbReference type="InterPro" id="IPR057429">
    <property type="entry name" value="WH_eIF2D"/>
</dbReference>
<dbReference type="CDD" id="cd21156">
    <property type="entry name" value="PUA_eIF2d-like"/>
    <property type="match status" value="1"/>
</dbReference>
<dbReference type="InterPro" id="IPR015947">
    <property type="entry name" value="PUA-like_sf"/>
</dbReference>
<sequence>MFKKPFTQKTQSKVRSSDRRQLWQQIAAAYGQDWAVAAIPPAEQPPAPTDAPAPSETAPTTSAADDGLASQLSELTTATAPPSSDGQPSQAQLIDVALSRDLEAAKFVTHVDDMGILYFDEHDQPLWFRTQLLPPPTTSSLRPAKAAAGPRTIIAPTVYTLWKFPTLLPKVYTHVPVLEHLVSGADLMLPGVIRPPYAPVDASLQPGQIVTVAVRNAGTEGPDTPVAVGYLALSGSEILQSAPRAKGKAVHILHTYMDYVWQHGDKSDPPLVTMPTGEYEAGVDHQAADDDENGQTTQGAAPAEATSANEAAQPARPDLTTEEIDTWFQRCLLQTLVVDLPADRLAPLLPLSTSTLHSAHMIPNQPADIPLDIKKSSYKKLSKFFKVMDKKGLLKVKELKGGEMLLLSVNRQAKELTTFEPLRKSKLIGAVKHQAQSQGDTAAKGGEGDRAAAGQGMISISDVYRPRTAMVNFLTSIGIAPEPYYSRHALRNIIAKYVVDAKLKDPKAPKYVILDDALAGALLKANENPSVPRFSHEEVGERALAATELCHRVQFPDGSEEYRKGKPAHITIMMEKKMGRKVVTRIVGHERYNIPTNAFQKKLQVACAASVTVHELPAKSKQVATHEIMAQGHQGKTALALLAKEGVPRNLVDITDKTVKK</sequence>
<dbReference type="SUPFAM" id="SSF88697">
    <property type="entry name" value="PUA domain-like"/>
    <property type="match status" value="1"/>
</dbReference>
<dbReference type="InterPro" id="IPR039759">
    <property type="entry name" value="eIF2D_SUI1"/>
</dbReference>
<evidence type="ECO:0008006" key="7">
    <source>
        <dbReference type="Google" id="ProtNLM"/>
    </source>
</evidence>
<dbReference type="PANTHER" id="PTHR12217:SF4">
    <property type="entry name" value="EUKARYOTIC TRANSLATION INITIATION FACTOR 2D"/>
    <property type="match status" value="1"/>
</dbReference>
<evidence type="ECO:0000259" key="3">
    <source>
        <dbReference type="PROSITE" id="PS50296"/>
    </source>
</evidence>
<dbReference type="InterPro" id="IPR001950">
    <property type="entry name" value="SUI1"/>
</dbReference>
<dbReference type="OrthoDB" id="199771at2759"/>
<dbReference type="CDD" id="cd11608">
    <property type="entry name" value="eIF2D_C"/>
    <property type="match status" value="1"/>
</dbReference>
<keyword evidence="6" id="KW-1185">Reference proteome</keyword>
<feature type="region of interest" description="Disordered" evidence="2">
    <location>
        <begin position="1"/>
        <end position="20"/>
    </location>
</feature>
<organism evidence="5 6">
    <name type="scientific">Tieghemiomyces parasiticus</name>
    <dbReference type="NCBI Taxonomy" id="78921"/>
    <lineage>
        <taxon>Eukaryota</taxon>
        <taxon>Fungi</taxon>
        <taxon>Fungi incertae sedis</taxon>
        <taxon>Zoopagomycota</taxon>
        <taxon>Kickxellomycotina</taxon>
        <taxon>Dimargaritomycetes</taxon>
        <taxon>Dimargaritales</taxon>
        <taxon>Dimargaritaceae</taxon>
        <taxon>Tieghemiomyces</taxon>
    </lineage>
</organism>
<dbReference type="Pfam" id="PF25304">
    <property type="entry name" value="WHD_eIF2D"/>
    <property type="match status" value="1"/>
</dbReference>
<dbReference type="PANTHER" id="PTHR12217">
    <property type="entry name" value="EUKARYOTIC TRANSLATION INITIATION FACTOR 2D"/>
    <property type="match status" value="1"/>
</dbReference>
<dbReference type="EMBL" id="JANBPT010000525">
    <property type="protein sequence ID" value="KAJ1917838.1"/>
    <property type="molecule type" value="Genomic_DNA"/>
</dbReference>
<feature type="region of interest" description="Disordered" evidence="2">
    <location>
        <begin position="288"/>
        <end position="317"/>
    </location>
</feature>
<evidence type="ECO:0000256" key="1">
    <source>
        <dbReference type="ARBA" id="ARBA00010359"/>
    </source>
</evidence>
<dbReference type="GO" id="GO:0003743">
    <property type="term" value="F:translation initiation factor activity"/>
    <property type="evidence" value="ECO:0007669"/>
    <property type="project" value="InterPro"/>
</dbReference>
<dbReference type="InterPro" id="IPR036877">
    <property type="entry name" value="SUI1_dom_sf"/>
</dbReference>
<dbReference type="InterPro" id="IPR058886">
    <property type="entry name" value="SWIB_eIF2D"/>
</dbReference>
<feature type="compositionally biased region" description="Low complexity" evidence="2">
    <location>
        <begin position="52"/>
        <end position="64"/>
    </location>
</feature>
<name>A0A9W8A5I1_9FUNG</name>
<feature type="domain" description="DM2" evidence="4">
    <location>
        <begin position="462"/>
        <end position="546"/>
    </location>
</feature>
<dbReference type="Pfam" id="PF26292">
    <property type="entry name" value="PUA_elF2D"/>
    <property type="match status" value="1"/>
</dbReference>
<reference evidence="5" key="1">
    <citation type="submission" date="2022-07" db="EMBL/GenBank/DDBJ databases">
        <title>Phylogenomic reconstructions and comparative analyses of Kickxellomycotina fungi.</title>
        <authorList>
            <person name="Reynolds N.K."/>
            <person name="Stajich J.E."/>
            <person name="Barry K."/>
            <person name="Grigoriev I.V."/>
            <person name="Crous P."/>
            <person name="Smith M.E."/>
        </authorList>
    </citation>
    <scope>NUCLEOTIDE SEQUENCE</scope>
    <source>
        <strain evidence="5">RSA 861</strain>
    </source>
</reference>
<dbReference type="PROSITE" id="PS50890">
    <property type="entry name" value="PUA"/>
    <property type="match status" value="1"/>
</dbReference>
<feature type="domain" description="SUI1" evidence="3">
    <location>
        <begin position="570"/>
        <end position="646"/>
    </location>
</feature>
<feature type="compositionally biased region" description="Pro residues" evidence="2">
    <location>
        <begin position="42"/>
        <end position="51"/>
    </location>
</feature>
<dbReference type="Pfam" id="PF26291">
    <property type="entry name" value="SWIB_eIF2D"/>
    <property type="match status" value="1"/>
</dbReference>
<evidence type="ECO:0000256" key="2">
    <source>
        <dbReference type="SAM" id="MobiDB-lite"/>
    </source>
</evidence>
<evidence type="ECO:0000313" key="5">
    <source>
        <dbReference type="EMBL" id="KAJ1917838.1"/>
    </source>
</evidence>
<feature type="compositionally biased region" description="Low complexity" evidence="2">
    <location>
        <begin position="300"/>
        <end position="315"/>
    </location>
</feature>
<dbReference type="InterPro" id="IPR048248">
    <property type="entry name" value="PUA_eIF2d-like"/>
</dbReference>
<dbReference type="InterPro" id="IPR036885">
    <property type="entry name" value="SWIB_MDM2_dom_sf"/>
</dbReference>
<dbReference type="AlphaFoldDB" id="A0A9W8A5I1"/>
<gene>
    <name evidence="5" type="ORF">IWQ60_007660</name>
</gene>